<comment type="caution">
    <text evidence="2">The sequence shown here is derived from an EMBL/GenBank/DDBJ whole genome shotgun (WGS) entry which is preliminary data.</text>
</comment>
<feature type="region of interest" description="Disordered" evidence="1">
    <location>
        <begin position="79"/>
        <end position="134"/>
    </location>
</feature>
<feature type="compositionally biased region" description="Polar residues" evidence="1">
    <location>
        <begin position="86"/>
        <end position="95"/>
    </location>
</feature>
<feature type="compositionally biased region" description="Basic and acidic residues" evidence="1">
    <location>
        <begin position="123"/>
        <end position="134"/>
    </location>
</feature>
<sequence>MAGLFFKLNRYKIWHRPSSLPLFLLIIGGLPTTRILSETHLDEAPRATILFPDENHFLQAHCGSPRYLIIITRSKLNMDQAEHTSGRSQNTQQKSRQSDLAGVGSSVGDTSPKQIKTQSKNAKKGDAKKPDGMTEIEHLQSNVVAVLVRLWEQT</sequence>
<dbReference type="Proteomes" id="UP001480595">
    <property type="component" value="Unassembled WGS sequence"/>
</dbReference>
<feature type="compositionally biased region" description="Polar residues" evidence="1">
    <location>
        <begin position="107"/>
        <end position="120"/>
    </location>
</feature>
<evidence type="ECO:0000313" key="3">
    <source>
        <dbReference type="Proteomes" id="UP001480595"/>
    </source>
</evidence>
<evidence type="ECO:0000256" key="1">
    <source>
        <dbReference type="SAM" id="MobiDB-lite"/>
    </source>
</evidence>
<keyword evidence="3" id="KW-1185">Reference proteome</keyword>
<proteinExistence type="predicted"/>
<name>A0ABR1WW52_9PEZI</name>
<organism evidence="2 3">
    <name type="scientific">Apiospora phragmitis</name>
    <dbReference type="NCBI Taxonomy" id="2905665"/>
    <lineage>
        <taxon>Eukaryota</taxon>
        <taxon>Fungi</taxon>
        <taxon>Dikarya</taxon>
        <taxon>Ascomycota</taxon>
        <taxon>Pezizomycotina</taxon>
        <taxon>Sordariomycetes</taxon>
        <taxon>Xylariomycetidae</taxon>
        <taxon>Amphisphaeriales</taxon>
        <taxon>Apiosporaceae</taxon>
        <taxon>Apiospora</taxon>
    </lineage>
</organism>
<gene>
    <name evidence="2" type="ORF">PG994_002354</name>
</gene>
<protein>
    <submittedName>
        <fullName evidence="2">Uncharacterized protein</fullName>
    </submittedName>
</protein>
<evidence type="ECO:0000313" key="2">
    <source>
        <dbReference type="EMBL" id="KAK8087380.1"/>
    </source>
</evidence>
<accession>A0ABR1WW52</accession>
<dbReference type="RefSeq" id="XP_066721904.1">
    <property type="nucleotide sequence ID" value="XM_066853763.1"/>
</dbReference>
<dbReference type="GeneID" id="92086826"/>
<dbReference type="EMBL" id="JAQQWL010000002">
    <property type="protein sequence ID" value="KAK8087380.1"/>
    <property type="molecule type" value="Genomic_DNA"/>
</dbReference>
<reference evidence="2 3" key="1">
    <citation type="submission" date="2023-01" db="EMBL/GenBank/DDBJ databases">
        <title>Analysis of 21 Apiospora genomes using comparative genomics revels a genus with tremendous synthesis potential of carbohydrate active enzymes and secondary metabolites.</title>
        <authorList>
            <person name="Sorensen T."/>
        </authorList>
    </citation>
    <scope>NUCLEOTIDE SEQUENCE [LARGE SCALE GENOMIC DNA]</scope>
    <source>
        <strain evidence="2 3">CBS 135458</strain>
    </source>
</reference>